<name>A0A177AT08_9BILA</name>
<evidence type="ECO:0000313" key="1">
    <source>
        <dbReference type="EMBL" id="OAF65157.1"/>
    </source>
</evidence>
<accession>A0A177AT08</accession>
<protein>
    <submittedName>
        <fullName evidence="1">Uncharacterized protein</fullName>
    </submittedName>
</protein>
<keyword evidence="2" id="KW-1185">Reference proteome</keyword>
<comment type="caution">
    <text evidence="1">The sequence shown here is derived from an EMBL/GenBank/DDBJ whole genome shotgun (WGS) entry which is preliminary data.</text>
</comment>
<reference evidence="1 2" key="1">
    <citation type="submission" date="2016-04" db="EMBL/GenBank/DDBJ databases">
        <title>The genome of Intoshia linei affirms orthonectids as highly simplified spiralians.</title>
        <authorList>
            <person name="Mikhailov K.V."/>
            <person name="Slusarev G.S."/>
            <person name="Nikitin M.A."/>
            <person name="Logacheva M.D."/>
            <person name="Penin A."/>
            <person name="Aleoshin V."/>
            <person name="Panchin Y.V."/>
        </authorList>
    </citation>
    <scope>NUCLEOTIDE SEQUENCE [LARGE SCALE GENOMIC DNA]</scope>
    <source>
        <strain evidence="1">Intl2013</strain>
        <tissue evidence="1">Whole animal</tissue>
    </source>
</reference>
<dbReference type="Proteomes" id="UP000078046">
    <property type="component" value="Unassembled WGS sequence"/>
</dbReference>
<dbReference type="EMBL" id="LWCA01001419">
    <property type="protein sequence ID" value="OAF65157.1"/>
    <property type="molecule type" value="Genomic_DNA"/>
</dbReference>
<dbReference type="Gene3D" id="2.60.120.200">
    <property type="match status" value="1"/>
</dbReference>
<organism evidence="1 2">
    <name type="scientific">Intoshia linei</name>
    <dbReference type="NCBI Taxonomy" id="1819745"/>
    <lineage>
        <taxon>Eukaryota</taxon>
        <taxon>Metazoa</taxon>
        <taxon>Spiralia</taxon>
        <taxon>Lophotrochozoa</taxon>
        <taxon>Mesozoa</taxon>
        <taxon>Orthonectida</taxon>
        <taxon>Rhopaluridae</taxon>
        <taxon>Intoshia</taxon>
    </lineage>
</organism>
<sequence length="84" mass="9294">MGNGVLDVVKVISDDFKNDESIVSLTANRMISKWIQVIIDVNIETGNNIEFIARSGHSSYVANIAIDNIVIFDKPCEQLLADIE</sequence>
<gene>
    <name evidence="1" type="ORF">A3Q56_07127</name>
</gene>
<evidence type="ECO:0000313" key="2">
    <source>
        <dbReference type="Proteomes" id="UP000078046"/>
    </source>
</evidence>
<proteinExistence type="predicted"/>
<dbReference type="AlphaFoldDB" id="A0A177AT08"/>